<feature type="compositionally biased region" description="Low complexity" evidence="1">
    <location>
        <begin position="11"/>
        <end position="24"/>
    </location>
</feature>
<dbReference type="EMBL" id="ML179537">
    <property type="protein sequence ID" value="THU85619.1"/>
    <property type="molecule type" value="Genomic_DNA"/>
</dbReference>
<accession>A0A4S8LA55</accession>
<organism evidence="2 3">
    <name type="scientific">Dendrothele bispora (strain CBS 962.96)</name>
    <dbReference type="NCBI Taxonomy" id="1314807"/>
    <lineage>
        <taxon>Eukaryota</taxon>
        <taxon>Fungi</taxon>
        <taxon>Dikarya</taxon>
        <taxon>Basidiomycota</taxon>
        <taxon>Agaricomycotina</taxon>
        <taxon>Agaricomycetes</taxon>
        <taxon>Agaricomycetidae</taxon>
        <taxon>Agaricales</taxon>
        <taxon>Agaricales incertae sedis</taxon>
        <taxon>Dendrothele</taxon>
    </lineage>
</organism>
<protein>
    <submittedName>
        <fullName evidence="2">Uncharacterized protein</fullName>
    </submittedName>
</protein>
<feature type="compositionally biased region" description="Polar residues" evidence="1">
    <location>
        <begin position="25"/>
        <end position="39"/>
    </location>
</feature>
<reference evidence="2 3" key="1">
    <citation type="journal article" date="2019" name="Nat. Ecol. Evol.">
        <title>Megaphylogeny resolves global patterns of mushroom evolution.</title>
        <authorList>
            <person name="Varga T."/>
            <person name="Krizsan K."/>
            <person name="Foldi C."/>
            <person name="Dima B."/>
            <person name="Sanchez-Garcia M."/>
            <person name="Sanchez-Ramirez S."/>
            <person name="Szollosi G.J."/>
            <person name="Szarkandi J.G."/>
            <person name="Papp V."/>
            <person name="Albert L."/>
            <person name="Andreopoulos W."/>
            <person name="Angelini C."/>
            <person name="Antonin V."/>
            <person name="Barry K.W."/>
            <person name="Bougher N.L."/>
            <person name="Buchanan P."/>
            <person name="Buyck B."/>
            <person name="Bense V."/>
            <person name="Catcheside P."/>
            <person name="Chovatia M."/>
            <person name="Cooper J."/>
            <person name="Damon W."/>
            <person name="Desjardin D."/>
            <person name="Finy P."/>
            <person name="Geml J."/>
            <person name="Haridas S."/>
            <person name="Hughes K."/>
            <person name="Justo A."/>
            <person name="Karasinski D."/>
            <person name="Kautmanova I."/>
            <person name="Kiss B."/>
            <person name="Kocsube S."/>
            <person name="Kotiranta H."/>
            <person name="LaButti K.M."/>
            <person name="Lechner B.E."/>
            <person name="Liimatainen K."/>
            <person name="Lipzen A."/>
            <person name="Lukacs Z."/>
            <person name="Mihaltcheva S."/>
            <person name="Morgado L.N."/>
            <person name="Niskanen T."/>
            <person name="Noordeloos M.E."/>
            <person name="Ohm R.A."/>
            <person name="Ortiz-Santana B."/>
            <person name="Ovrebo C."/>
            <person name="Racz N."/>
            <person name="Riley R."/>
            <person name="Savchenko A."/>
            <person name="Shiryaev A."/>
            <person name="Soop K."/>
            <person name="Spirin V."/>
            <person name="Szebenyi C."/>
            <person name="Tomsovsky M."/>
            <person name="Tulloss R.E."/>
            <person name="Uehling J."/>
            <person name="Grigoriev I.V."/>
            <person name="Vagvolgyi C."/>
            <person name="Papp T."/>
            <person name="Martin F.M."/>
            <person name="Miettinen O."/>
            <person name="Hibbett D.S."/>
            <person name="Nagy L.G."/>
        </authorList>
    </citation>
    <scope>NUCLEOTIDE SEQUENCE [LARGE SCALE GENOMIC DNA]</scope>
    <source>
        <strain evidence="2 3">CBS 962.96</strain>
    </source>
</reference>
<gene>
    <name evidence="2" type="ORF">K435DRAFT_869091</name>
</gene>
<dbReference type="AlphaFoldDB" id="A0A4S8LA55"/>
<proteinExistence type="predicted"/>
<feature type="compositionally biased region" description="Polar residues" evidence="1">
    <location>
        <begin position="74"/>
        <end position="85"/>
    </location>
</feature>
<name>A0A4S8LA55_DENBC</name>
<dbReference type="Proteomes" id="UP000297245">
    <property type="component" value="Unassembled WGS sequence"/>
</dbReference>
<keyword evidence="3" id="KW-1185">Reference proteome</keyword>
<evidence type="ECO:0000313" key="3">
    <source>
        <dbReference type="Proteomes" id="UP000297245"/>
    </source>
</evidence>
<feature type="region of interest" description="Disordered" evidence="1">
    <location>
        <begin position="1"/>
        <end position="90"/>
    </location>
</feature>
<evidence type="ECO:0000313" key="2">
    <source>
        <dbReference type="EMBL" id="THU85619.1"/>
    </source>
</evidence>
<evidence type="ECO:0000256" key="1">
    <source>
        <dbReference type="SAM" id="MobiDB-lite"/>
    </source>
</evidence>
<sequence length="151" mass="16902">MSPSYHELGTPAPRNSPVPSNRSSIRITQPLESRDQVTITFPPDPPGIRESRPPPVDTRTYQSQYESVMGSALDHNQPNTNSSQPKRYPITHDTLEDVGQQCRRVGEILGIRGVNQMQLSDHIQAVRALAEAREIDLPNWAASQLREPELN</sequence>